<evidence type="ECO:0000256" key="6">
    <source>
        <dbReference type="ARBA" id="ARBA00022777"/>
    </source>
</evidence>
<dbReference type="Gene3D" id="3.30.565.10">
    <property type="entry name" value="Histidine kinase-like ATPase, C-terminal domain"/>
    <property type="match status" value="1"/>
</dbReference>
<accession>A0A239DAR5</accession>
<keyword evidence="13" id="KW-1185">Reference proteome</keyword>
<feature type="transmembrane region" description="Helical" evidence="9">
    <location>
        <begin position="105"/>
        <end position="123"/>
    </location>
</feature>
<sequence>MRERLIEFGLAAAVLTAVALTAAAIATSWGGWYWLFGAGIGLSLGATALARHRKPVAAATLGLLLALLAVVVARLAGLPREPGPAGILALAVLVGMVVRRSAYPIAGAVAAGALVLVLAVFLASHPAGGEVNLVAALNAIGFVSAIATGLALRLADHTRRETEERVRRDERLELARELHDMAAHHLTGLVLQAEGARILARKRPEELDDSLAAIESAGSEALNAIRRVVGLLRDDDDALATRPAPEQVRELVRRFERHGPAVHLDLPDETSPWPPEVAGTVHRVVRESLTNIARHAPQASEVAVTVRQDSAGVHLQISDDGPVGRRPARRGGYGLIGMRERVETLGGTFHAGPRDGAGWLVAVSLPGGDR</sequence>
<keyword evidence="8" id="KW-0902">Two-component regulatory system</keyword>
<keyword evidence="9" id="KW-0812">Transmembrane</keyword>
<evidence type="ECO:0000256" key="5">
    <source>
        <dbReference type="ARBA" id="ARBA00022741"/>
    </source>
</evidence>
<dbReference type="InterPro" id="IPR011712">
    <property type="entry name" value="Sig_transdc_His_kin_sub3_dim/P"/>
</dbReference>
<reference evidence="12 13" key="1">
    <citation type="submission" date="2017-06" db="EMBL/GenBank/DDBJ databases">
        <authorList>
            <person name="Kim H.J."/>
            <person name="Triplett B.A."/>
        </authorList>
    </citation>
    <scope>NUCLEOTIDE SEQUENCE [LARGE SCALE GENOMIC DNA]</scope>
    <source>
        <strain evidence="12 13">DSM 43151</strain>
    </source>
</reference>
<keyword evidence="9" id="KW-0472">Membrane</keyword>
<keyword evidence="6 12" id="KW-0418">Kinase</keyword>
<dbReference type="PANTHER" id="PTHR24421">
    <property type="entry name" value="NITRATE/NITRITE SENSOR PROTEIN NARX-RELATED"/>
    <property type="match status" value="1"/>
</dbReference>
<keyword evidence="5" id="KW-0547">Nucleotide-binding</keyword>
<dbReference type="GO" id="GO:0016020">
    <property type="term" value="C:membrane"/>
    <property type="evidence" value="ECO:0007669"/>
    <property type="project" value="InterPro"/>
</dbReference>
<dbReference type="GO" id="GO:0005524">
    <property type="term" value="F:ATP binding"/>
    <property type="evidence" value="ECO:0007669"/>
    <property type="project" value="UniProtKB-KW"/>
</dbReference>
<dbReference type="AlphaFoldDB" id="A0A239DAR5"/>
<feature type="transmembrane region" description="Helical" evidence="9">
    <location>
        <begin position="33"/>
        <end position="50"/>
    </location>
</feature>
<feature type="transmembrane region" description="Helical" evidence="9">
    <location>
        <begin position="135"/>
        <end position="155"/>
    </location>
</feature>
<gene>
    <name evidence="12" type="ORF">SAMN06264365_11348</name>
</gene>
<dbReference type="InterPro" id="IPR036890">
    <property type="entry name" value="HATPase_C_sf"/>
</dbReference>
<keyword evidence="4" id="KW-0808">Transferase</keyword>
<dbReference type="Proteomes" id="UP000198415">
    <property type="component" value="Unassembled WGS sequence"/>
</dbReference>
<evidence type="ECO:0000256" key="9">
    <source>
        <dbReference type="SAM" id="Phobius"/>
    </source>
</evidence>
<evidence type="ECO:0000259" key="11">
    <source>
        <dbReference type="Pfam" id="PF07730"/>
    </source>
</evidence>
<dbReference type="GO" id="GO:0046983">
    <property type="term" value="F:protein dimerization activity"/>
    <property type="evidence" value="ECO:0007669"/>
    <property type="project" value="InterPro"/>
</dbReference>
<feature type="transmembrane region" description="Helical" evidence="9">
    <location>
        <begin position="82"/>
        <end position="98"/>
    </location>
</feature>
<evidence type="ECO:0000259" key="10">
    <source>
        <dbReference type="Pfam" id="PF02518"/>
    </source>
</evidence>
<name>A0A239DAR5_9ACTN</name>
<proteinExistence type="predicted"/>
<dbReference type="GO" id="GO:0000155">
    <property type="term" value="F:phosphorelay sensor kinase activity"/>
    <property type="evidence" value="ECO:0007669"/>
    <property type="project" value="InterPro"/>
</dbReference>
<evidence type="ECO:0000313" key="12">
    <source>
        <dbReference type="EMBL" id="SNS28793.1"/>
    </source>
</evidence>
<comment type="catalytic activity">
    <reaction evidence="1">
        <text>ATP + protein L-histidine = ADP + protein N-phospho-L-histidine.</text>
        <dbReference type="EC" id="2.7.13.3"/>
    </reaction>
</comment>
<evidence type="ECO:0000256" key="4">
    <source>
        <dbReference type="ARBA" id="ARBA00022679"/>
    </source>
</evidence>
<dbReference type="Pfam" id="PF07730">
    <property type="entry name" value="HisKA_3"/>
    <property type="match status" value="1"/>
</dbReference>
<dbReference type="InterPro" id="IPR050482">
    <property type="entry name" value="Sensor_HK_TwoCompSys"/>
</dbReference>
<evidence type="ECO:0000256" key="1">
    <source>
        <dbReference type="ARBA" id="ARBA00000085"/>
    </source>
</evidence>
<keyword evidence="7" id="KW-0067">ATP-binding</keyword>
<dbReference type="Pfam" id="PF02518">
    <property type="entry name" value="HATPase_c"/>
    <property type="match status" value="1"/>
</dbReference>
<evidence type="ECO:0000256" key="3">
    <source>
        <dbReference type="ARBA" id="ARBA00022553"/>
    </source>
</evidence>
<dbReference type="RefSeq" id="WP_239138547.1">
    <property type="nucleotide sequence ID" value="NZ_BOMU01000066.1"/>
</dbReference>
<dbReference type="PANTHER" id="PTHR24421:SF10">
    <property type="entry name" value="NITRATE_NITRITE SENSOR PROTEIN NARQ"/>
    <property type="match status" value="1"/>
</dbReference>
<dbReference type="EC" id="2.7.13.3" evidence="2"/>
<dbReference type="SUPFAM" id="SSF55874">
    <property type="entry name" value="ATPase domain of HSP90 chaperone/DNA topoisomerase II/histidine kinase"/>
    <property type="match status" value="1"/>
</dbReference>
<evidence type="ECO:0000313" key="13">
    <source>
        <dbReference type="Proteomes" id="UP000198415"/>
    </source>
</evidence>
<feature type="transmembrane region" description="Helical" evidence="9">
    <location>
        <begin position="57"/>
        <end position="76"/>
    </location>
</feature>
<organism evidence="12 13">
    <name type="scientific">Actinoplanes regularis</name>
    <dbReference type="NCBI Taxonomy" id="52697"/>
    <lineage>
        <taxon>Bacteria</taxon>
        <taxon>Bacillati</taxon>
        <taxon>Actinomycetota</taxon>
        <taxon>Actinomycetes</taxon>
        <taxon>Micromonosporales</taxon>
        <taxon>Micromonosporaceae</taxon>
        <taxon>Actinoplanes</taxon>
    </lineage>
</organism>
<keyword evidence="3" id="KW-0597">Phosphoprotein</keyword>
<dbReference type="EMBL" id="FZNR01000013">
    <property type="protein sequence ID" value="SNS28793.1"/>
    <property type="molecule type" value="Genomic_DNA"/>
</dbReference>
<dbReference type="CDD" id="cd16917">
    <property type="entry name" value="HATPase_UhpB-NarQ-NarX-like"/>
    <property type="match status" value="1"/>
</dbReference>
<dbReference type="InterPro" id="IPR003594">
    <property type="entry name" value="HATPase_dom"/>
</dbReference>
<feature type="domain" description="Signal transduction histidine kinase subgroup 3 dimerisation and phosphoacceptor" evidence="11">
    <location>
        <begin position="170"/>
        <end position="236"/>
    </location>
</feature>
<dbReference type="Gene3D" id="1.20.5.1930">
    <property type="match status" value="1"/>
</dbReference>
<protein>
    <recommendedName>
        <fullName evidence="2">histidine kinase</fullName>
        <ecNumber evidence="2">2.7.13.3</ecNumber>
    </recommendedName>
</protein>
<evidence type="ECO:0000256" key="8">
    <source>
        <dbReference type="ARBA" id="ARBA00023012"/>
    </source>
</evidence>
<keyword evidence="9" id="KW-1133">Transmembrane helix</keyword>
<feature type="domain" description="Histidine kinase/HSP90-like ATPase" evidence="10">
    <location>
        <begin position="280"/>
        <end position="366"/>
    </location>
</feature>
<evidence type="ECO:0000256" key="2">
    <source>
        <dbReference type="ARBA" id="ARBA00012438"/>
    </source>
</evidence>
<evidence type="ECO:0000256" key="7">
    <source>
        <dbReference type="ARBA" id="ARBA00022840"/>
    </source>
</evidence>